<reference evidence="1" key="2">
    <citation type="journal article" date="2015" name="Fish Shellfish Immunol.">
        <title>Early steps in the European eel (Anguilla anguilla)-Vibrio vulnificus interaction in the gills: Role of the RtxA13 toxin.</title>
        <authorList>
            <person name="Callol A."/>
            <person name="Pajuelo D."/>
            <person name="Ebbesson L."/>
            <person name="Teles M."/>
            <person name="MacKenzie S."/>
            <person name="Amaro C."/>
        </authorList>
    </citation>
    <scope>NUCLEOTIDE SEQUENCE</scope>
</reference>
<organism evidence="1">
    <name type="scientific">Anguilla anguilla</name>
    <name type="common">European freshwater eel</name>
    <name type="synonym">Muraena anguilla</name>
    <dbReference type="NCBI Taxonomy" id="7936"/>
    <lineage>
        <taxon>Eukaryota</taxon>
        <taxon>Metazoa</taxon>
        <taxon>Chordata</taxon>
        <taxon>Craniata</taxon>
        <taxon>Vertebrata</taxon>
        <taxon>Euteleostomi</taxon>
        <taxon>Actinopterygii</taxon>
        <taxon>Neopterygii</taxon>
        <taxon>Teleostei</taxon>
        <taxon>Anguilliformes</taxon>
        <taxon>Anguillidae</taxon>
        <taxon>Anguilla</taxon>
    </lineage>
</organism>
<dbReference type="AlphaFoldDB" id="A0A0E9UVT2"/>
<proteinExistence type="predicted"/>
<sequence>MKYLSDLEIKSFANRTYLILKHIS</sequence>
<name>A0A0E9UVT2_ANGAN</name>
<protein>
    <submittedName>
        <fullName evidence="1">Uncharacterized protein</fullName>
    </submittedName>
</protein>
<evidence type="ECO:0000313" key="1">
    <source>
        <dbReference type="EMBL" id="JAH69285.1"/>
    </source>
</evidence>
<accession>A0A0E9UVT2</accession>
<reference evidence="1" key="1">
    <citation type="submission" date="2014-11" db="EMBL/GenBank/DDBJ databases">
        <authorList>
            <person name="Amaro Gonzalez C."/>
        </authorList>
    </citation>
    <scope>NUCLEOTIDE SEQUENCE</scope>
</reference>
<dbReference type="EMBL" id="GBXM01039292">
    <property type="protein sequence ID" value="JAH69285.1"/>
    <property type="molecule type" value="Transcribed_RNA"/>
</dbReference>